<dbReference type="PIRSF" id="PIRSF004555">
    <property type="entry name" value="UCP004555"/>
    <property type="match status" value="1"/>
</dbReference>
<evidence type="ECO:0000313" key="3">
    <source>
        <dbReference type="Proteomes" id="UP000028523"/>
    </source>
</evidence>
<comment type="similarity">
    <text evidence="1">Belongs to the YbaB/EbfC family.</text>
</comment>
<dbReference type="Gene3D" id="3.30.1310.10">
    <property type="entry name" value="Nucleoid-associated protein YbaB-like domain"/>
    <property type="match status" value="1"/>
</dbReference>
<name>A0A084U2W4_MALIO</name>
<sequence length="97" mass="11285">MNIQKMMAEAKKLQASMEKKLKEFDEKEFEFNYKKYINVKLKGSLQIISIDIDKQLVDPEDKNMLEEMVCEAINEAIENVSKEKDKITNISIPGLPF</sequence>
<keyword evidence="3" id="KW-1185">Reference proteome</keyword>
<dbReference type="NCBIfam" id="TIGR00103">
    <property type="entry name" value="DNA_YbaB_EbfC"/>
    <property type="match status" value="1"/>
</dbReference>
<dbReference type="HAMAP" id="MF_00274">
    <property type="entry name" value="DNA_YbaB_EbfC"/>
    <property type="match status" value="1"/>
</dbReference>
<comment type="subcellular location">
    <subcellularLocation>
        <location evidence="1">Cytoplasm</location>
        <location evidence="1">Nucleoid</location>
    </subcellularLocation>
</comment>
<evidence type="ECO:0000313" key="2">
    <source>
        <dbReference type="EMBL" id="KFB07300.1"/>
    </source>
</evidence>
<protein>
    <recommendedName>
        <fullName evidence="1">Nucleoid-associated protein P271_129</fullName>
    </recommendedName>
</protein>
<dbReference type="GO" id="GO:0003677">
    <property type="term" value="F:DNA binding"/>
    <property type="evidence" value="ECO:0007669"/>
    <property type="project" value="UniProtKB-UniRule"/>
</dbReference>
<dbReference type="GeneID" id="96866905"/>
<keyword evidence="1" id="KW-0963">Cytoplasm</keyword>
<dbReference type="Proteomes" id="UP000028523">
    <property type="component" value="Unassembled WGS sequence"/>
</dbReference>
<dbReference type="GO" id="GO:0043590">
    <property type="term" value="C:bacterial nucleoid"/>
    <property type="evidence" value="ECO:0007669"/>
    <property type="project" value="UniProtKB-UniRule"/>
</dbReference>
<dbReference type="RefSeq" id="WP_004025087.1">
    <property type="nucleotide sequence ID" value="NZ_AWQU01000086.1"/>
</dbReference>
<comment type="function">
    <text evidence="1">Binds to DNA and alters its conformation. May be involved in regulation of gene expression, nucleoid organization and DNA protection.</text>
</comment>
<dbReference type="GO" id="GO:0005737">
    <property type="term" value="C:cytoplasm"/>
    <property type="evidence" value="ECO:0007669"/>
    <property type="project" value="UniProtKB-UniRule"/>
</dbReference>
<dbReference type="InterPro" id="IPR036894">
    <property type="entry name" value="YbaB-like_sf"/>
</dbReference>
<organism evidence="2 3">
    <name type="scientific">Malacoplasma iowae DK-CPA</name>
    <dbReference type="NCBI Taxonomy" id="1394179"/>
    <lineage>
        <taxon>Bacteria</taxon>
        <taxon>Bacillati</taxon>
        <taxon>Mycoplasmatota</taxon>
        <taxon>Mycoplasmoidales</taxon>
        <taxon>Mycoplasmoidaceae</taxon>
        <taxon>Malacoplasma</taxon>
    </lineage>
</organism>
<dbReference type="Pfam" id="PF02575">
    <property type="entry name" value="YbaB_DNA_bd"/>
    <property type="match status" value="1"/>
</dbReference>
<reference evidence="2 3" key="1">
    <citation type="journal article" date="2014" name="PLoS ONE">
        <title>Reduction of Hydrogen Peroxide Accumulation and Toxicity by a Catalase from Mycoplasma iowae.</title>
        <authorList>
            <person name="Pritchard R.E."/>
            <person name="Prassinos A.J."/>
            <person name="Osborne J.D."/>
            <person name="Raviv Z."/>
            <person name="Balish M.F."/>
        </authorList>
    </citation>
    <scope>NUCLEOTIDE SEQUENCE [LARGE SCALE GENOMIC DNA]</scope>
    <source>
        <strain evidence="2 3">DK-CPA</strain>
    </source>
</reference>
<comment type="caution">
    <text evidence="2">The sequence shown here is derived from an EMBL/GenBank/DDBJ whole genome shotgun (WGS) entry which is preliminary data.</text>
</comment>
<comment type="subunit">
    <text evidence="1">Homodimer.</text>
</comment>
<accession>A0A084U2W4</accession>
<keyword evidence="1 2" id="KW-0238">DNA-binding</keyword>
<dbReference type="InterPro" id="IPR004401">
    <property type="entry name" value="YbaB/EbfC"/>
</dbReference>
<dbReference type="EMBL" id="AWQU01000086">
    <property type="protein sequence ID" value="KFB07300.1"/>
    <property type="molecule type" value="Genomic_DNA"/>
</dbReference>
<dbReference type="AlphaFoldDB" id="A0A084U2W4"/>
<gene>
    <name evidence="2" type="ORF">P271_129</name>
</gene>
<proteinExistence type="inferred from homology"/>
<dbReference type="SUPFAM" id="SSF82607">
    <property type="entry name" value="YbaB-like"/>
    <property type="match status" value="1"/>
</dbReference>
<evidence type="ECO:0000256" key="1">
    <source>
        <dbReference type="HAMAP-Rule" id="MF_00274"/>
    </source>
</evidence>